<reference evidence="1" key="1">
    <citation type="journal article" date="2023" name="bioRxiv">
        <title>Improved chromosome-level genome assembly for marigold (Tagetes erecta).</title>
        <authorList>
            <person name="Jiang F."/>
            <person name="Yuan L."/>
            <person name="Wang S."/>
            <person name="Wang H."/>
            <person name="Xu D."/>
            <person name="Wang A."/>
            <person name="Fan W."/>
        </authorList>
    </citation>
    <scope>NUCLEOTIDE SEQUENCE</scope>
    <source>
        <strain evidence="1">WSJ</strain>
        <tissue evidence="1">Leaf</tissue>
    </source>
</reference>
<proteinExistence type="predicted"/>
<evidence type="ECO:0000313" key="2">
    <source>
        <dbReference type="Proteomes" id="UP001229421"/>
    </source>
</evidence>
<dbReference type="AlphaFoldDB" id="A0AAD8P0Y5"/>
<name>A0AAD8P0Y5_TARER</name>
<sequence length="101" mass="11803">MNETIQLKVFKMYTLMKIQKDQDVEPIQFQQSVAQALFDPENTYQRLSVTCCKAFFLTKKDVSFDAVKNEPEILKSHVSAKFSLGYGDPYCFQTFCNYDFE</sequence>
<comment type="caution">
    <text evidence="1">The sequence shown here is derived from an EMBL/GenBank/DDBJ whole genome shotgun (WGS) entry which is preliminary data.</text>
</comment>
<keyword evidence="2" id="KW-1185">Reference proteome</keyword>
<accession>A0AAD8P0Y5</accession>
<evidence type="ECO:0000313" key="1">
    <source>
        <dbReference type="EMBL" id="KAK1428044.1"/>
    </source>
</evidence>
<protein>
    <submittedName>
        <fullName evidence="1">Uncharacterized protein</fullName>
    </submittedName>
</protein>
<gene>
    <name evidence="1" type="ORF">QVD17_16871</name>
</gene>
<dbReference type="EMBL" id="JAUHHV010000004">
    <property type="protein sequence ID" value="KAK1428044.1"/>
    <property type="molecule type" value="Genomic_DNA"/>
</dbReference>
<organism evidence="1 2">
    <name type="scientific">Tagetes erecta</name>
    <name type="common">African marigold</name>
    <dbReference type="NCBI Taxonomy" id="13708"/>
    <lineage>
        <taxon>Eukaryota</taxon>
        <taxon>Viridiplantae</taxon>
        <taxon>Streptophyta</taxon>
        <taxon>Embryophyta</taxon>
        <taxon>Tracheophyta</taxon>
        <taxon>Spermatophyta</taxon>
        <taxon>Magnoliopsida</taxon>
        <taxon>eudicotyledons</taxon>
        <taxon>Gunneridae</taxon>
        <taxon>Pentapetalae</taxon>
        <taxon>asterids</taxon>
        <taxon>campanulids</taxon>
        <taxon>Asterales</taxon>
        <taxon>Asteraceae</taxon>
        <taxon>Asteroideae</taxon>
        <taxon>Heliantheae alliance</taxon>
        <taxon>Tageteae</taxon>
        <taxon>Tagetes</taxon>
    </lineage>
</organism>
<dbReference type="Proteomes" id="UP001229421">
    <property type="component" value="Unassembled WGS sequence"/>
</dbReference>